<organism evidence="1 2">
    <name type="scientific">Actinokineospora auranticolor</name>
    <dbReference type="NCBI Taxonomy" id="155976"/>
    <lineage>
        <taxon>Bacteria</taxon>
        <taxon>Bacillati</taxon>
        <taxon>Actinomycetota</taxon>
        <taxon>Actinomycetes</taxon>
        <taxon>Pseudonocardiales</taxon>
        <taxon>Pseudonocardiaceae</taxon>
        <taxon>Actinokineospora</taxon>
    </lineage>
</organism>
<name>A0A2S6GIJ4_9PSEU</name>
<evidence type="ECO:0000313" key="1">
    <source>
        <dbReference type="EMBL" id="PPK65039.1"/>
    </source>
</evidence>
<keyword evidence="2" id="KW-1185">Reference proteome</keyword>
<accession>A0A2S6GIJ4</accession>
<protein>
    <submittedName>
        <fullName evidence="1">Uncharacterized protein</fullName>
    </submittedName>
</protein>
<dbReference type="Proteomes" id="UP000239203">
    <property type="component" value="Unassembled WGS sequence"/>
</dbReference>
<gene>
    <name evidence="1" type="ORF">CLV40_11682</name>
</gene>
<sequence>MQPPFWVVHALDIDEWSTEAMVEGAFAFDTRFVKEGTHPPHALDVASCCRRYAREHPDQRVVFFTDVTRWLDEQGSSWAALEVDWLSALNYIPGNTLGLFMTVSRRALMHIGNAAIVHRVHYGDGSSEVLTEGERDAVRQALAEKLADDWPPFIRGLIDRGQLALG</sequence>
<comment type="caution">
    <text evidence="1">The sequence shown here is derived from an EMBL/GenBank/DDBJ whole genome shotgun (WGS) entry which is preliminary data.</text>
</comment>
<dbReference type="EMBL" id="PTIX01000016">
    <property type="protein sequence ID" value="PPK65039.1"/>
    <property type="molecule type" value="Genomic_DNA"/>
</dbReference>
<dbReference type="AlphaFoldDB" id="A0A2S6GIJ4"/>
<reference evidence="1 2" key="1">
    <citation type="submission" date="2018-02" db="EMBL/GenBank/DDBJ databases">
        <title>Genomic Encyclopedia of Archaeal and Bacterial Type Strains, Phase II (KMG-II): from individual species to whole genera.</title>
        <authorList>
            <person name="Goeker M."/>
        </authorList>
    </citation>
    <scope>NUCLEOTIDE SEQUENCE [LARGE SCALE GENOMIC DNA]</scope>
    <source>
        <strain evidence="1 2">YU 961-1</strain>
    </source>
</reference>
<proteinExistence type="predicted"/>
<evidence type="ECO:0000313" key="2">
    <source>
        <dbReference type="Proteomes" id="UP000239203"/>
    </source>
</evidence>